<gene>
    <name evidence="19" type="ORF">Poli38472_013394</name>
</gene>
<dbReference type="Pfam" id="PF21404">
    <property type="entry name" value="AMG1_III"/>
    <property type="match status" value="1"/>
</dbReference>
<dbReference type="InterPro" id="IPR049022">
    <property type="entry name" value="AMG1_III"/>
</dbReference>
<dbReference type="Pfam" id="PF00408">
    <property type="entry name" value="PGM_PMM_IV"/>
    <property type="match status" value="1"/>
</dbReference>
<dbReference type="PANTHER" id="PTHR45955:SF1">
    <property type="entry name" value="PHOSPHOACETYLGLUCOSAMINE MUTASE"/>
    <property type="match status" value="1"/>
</dbReference>
<evidence type="ECO:0000256" key="4">
    <source>
        <dbReference type="ARBA" id="ARBA00012731"/>
    </source>
</evidence>
<feature type="binding site" evidence="14">
    <location>
        <position position="290"/>
    </location>
    <ligand>
        <name>Mg(2+)</name>
        <dbReference type="ChEBI" id="CHEBI:18420"/>
    </ligand>
</feature>
<dbReference type="FunFam" id="3.40.120.10:FF:000054">
    <property type="entry name" value="Phosphoacetylglucosamine mutase"/>
    <property type="match status" value="1"/>
</dbReference>
<evidence type="ECO:0000256" key="5">
    <source>
        <dbReference type="ARBA" id="ARBA00022553"/>
    </source>
</evidence>
<feature type="domain" description="Phosphoacetylglucosamine mutase AMG1" evidence="17">
    <location>
        <begin position="311"/>
        <end position="452"/>
    </location>
</feature>
<feature type="binding site" evidence="13">
    <location>
        <position position="525"/>
    </location>
    <ligand>
        <name>substrate</name>
    </ligand>
</feature>
<dbReference type="EMBL" id="SPLM01000113">
    <property type="protein sequence ID" value="TMW57920.1"/>
    <property type="molecule type" value="Genomic_DNA"/>
</dbReference>
<proteinExistence type="inferred from homology"/>
<dbReference type="InterPro" id="IPR049023">
    <property type="entry name" value="AMG1_II"/>
</dbReference>
<evidence type="ECO:0000256" key="9">
    <source>
        <dbReference type="ARBA" id="ARBA00031926"/>
    </source>
</evidence>
<dbReference type="GO" id="GO:0006048">
    <property type="term" value="P:UDP-N-acetylglucosamine biosynthetic process"/>
    <property type="evidence" value="ECO:0007669"/>
    <property type="project" value="UniProtKB-UniRule"/>
</dbReference>
<reference evidence="19" key="1">
    <citation type="submission" date="2019-03" db="EMBL/GenBank/DDBJ databases">
        <title>Long read genome sequence of the mycoparasitic Pythium oligandrum ATCC 38472 isolated from sugarbeet rhizosphere.</title>
        <authorList>
            <person name="Gaulin E."/>
        </authorList>
    </citation>
    <scope>NUCLEOTIDE SEQUENCE</scope>
    <source>
        <strain evidence="19">ATCC 38472_TT</strain>
    </source>
</reference>
<dbReference type="InterPro" id="IPR016055">
    <property type="entry name" value="A-D-PHexomutase_a/b/a-I/II/III"/>
</dbReference>
<evidence type="ECO:0000313" key="19">
    <source>
        <dbReference type="EMBL" id="TMW57920.1"/>
    </source>
</evidence>
<evidence type="ECO:0000256" key="10">
    <source>
        <dbReference type="ARBA" id="ARBA00032065"/>
    </source>
</evidence>
<feature type="domain" description="Alpha-D-phosphohexomutase alpha/beta/alpha" evidence="16">
    <location>
        <begin position="127"/>
        <end position="180"/>
    </location>
</feature>
<keyword evidence="8 11" id="KW-0413">Isomerase</keyword>
<comment type="similarity">
    <text evidence="3 11">Belongs to the phosphohexose mutase family.</text>
</comment>
<dbReference type="InterPro" id="IPR005843">
    <property type="entry name" value="A-D-PHexomutase_C"/>
</dbReference>
<evidence type="ECO:0000256" key="6">
    <source>
        <dbReference type="ARBA" id="ARBA00022723"/>
    </source>
</evidence>
<evidence type="ECO:0000259" key="18">
    <source>
        <dbReference type="Pfam" id="PF21405"/>
    </source>
</evidence>
<evidence type="ECO:0000256" key="2">
    <source>
        <dbReference type="ARBA" id="ARBA00004865"/>
    </source>
</evidence>
<comment type="pathway">
    <text evidence="2 11">Nucleotide-sugar biosynthesis; UDP-N-acetyl-alpha-D-glucosamine biosynthesis; N-acetyl-alpha-D-glucosamine 1-phosphate from alpha-D-glucosamine 6-phosphate (route I): step 2/2.</text>
</comment>
<dbReference type="GO" id="GO:0000287">
    <property type="term" value="F:magnesium ion binding"/>
    <property type="evidence" value="ECO:0007669"/>
    <property type="project" value="InterPro"/>
</dbReference>
<dbReference type="GO" id="GO:0005975">
    <property type="term" value="P:carbohydrate metabolic process"/>
    <property type="evidence" value="ECO:0007669"/>
    <property type="project" value="InterPro"/>
</dbReference>
<dbReference type="Pfam" id="PF02878">
    <property type="entry name" value="PGM_PMM_I"/>
    <property type="match status" value="2"/>
</dbReference>
<keyword evidence="6 11" id="KW-0479">Metal-binding</keyword>
<comment type="catalytic activity">
    <reaction evidence="1 11">
        <text>N-acetyl-alpha-D-glucosamine 1-phosphate = N-acetyl-D-glucosamine 6-phosphate</text>
        <dbReference type="Rhea" id="RHEA:23804"/>
        <dbReference type="ChEBI" id="CHEBI:57513"/>
        <dbReference type="ChEBI" id="CHEBI:57776"/>
        <dbReference type="EC" id="5.4.2.3"/>
    </reaction>
</comment>
<dbReference type="CDD" id="cd03086">
    <property type="entry name" value="PGM3"/>
    <property type="match status" value="1"/>
</dbReference>
<evidence type="ECO:0000259" key="15">
    <source>
        <dbReference type="Pfam" id="PF00408"/>
    </source>
</evidence>
<protein>
    <recommendedName>
        <fullName evidence="4 11">Phosphoacetylglucosamine mutase</fullName>
        <shortName evidence="11">PAGM</shortName>
        <ecNumber evidence="4 11">5.4.2.3</ecNumber>
    </recommendedName>
    <alternativeName>
        <fullName evidence="10 11">Acetylglucosamine phosphomutase</fullName>
    </alternativeName>
    <alternativeName>
        <fullName evidence="9 11">N-acetylglucosamine-phosphate mutase</fullName>
    </alternativeName>
</protein>
<feature type="domain" description="Alpha-D-phosphohexomutase C-terminal" evidence="15">
    <location>
        <begin position="501"/>
        <end position="545"/>
    </location>
</feature>
<evidence type="ECO:0000313" key="20">
    <source>
        <dbReference type="Proteomes" id="UP000794436"/>
    </source>
</evidence>
<evidence type="ECO:0000256" key="13">
    <source>
        <dbReference type="PIRSR" id="PIRSR016408-2"/>
    </source>
</evidence>
<dbReference type="InterPro" id="IPR005844">
    <property type="entry name" value="A-D-PHexomutase_a/b/a-I"/>
</dbReference>
<keyword evidence="5" id="KW-0597">Phosphoprotein</keyword>
<evidence type="ECO:0000256" key="8">
    <source>
        <dbReference type="ARBA" id="ARBA00023235"/>
    </source>
</evidence>
<evidence type="ECO:0000256" key="3">
    <source>
        <dbReference type="ARBA" id="ARBA00010231"/>
    </source>
</evidence>
<name>A0A8K1C7X8_PYTOL</name>
<dbReference type="InterPro" id="IPR016066">
    <property type="entry name" value="A-D-PHexomutase_CS"/>
</dbReference>
<evidence type="ECO:0000259" key="17">
    <source>
        <dbReference type="Pfam" id="PF21404"/>
    </source>
</evidence>
<dbReference type="AlphaFoldDB" id="A0A8K1C7X8"/>
<feature type="domain" description="Alpha-D-phosphohexomutase alpha/beta/alpha" evidence="16">
    <location>
        <begin position="61"/>
        <end position="99"/>
    </location>
</feature>
<dbReference type="PROSITE" id="PS00710">
    <property type="entry name" value="PGM_PMM"/>
    <property type="match status" value="1"/>
</dbReference>
<dbReference type="Gene3D" id="3.40.120.10">
    <property type="entry name" value="Alpha-D-Glucose-1,6-Bisphosphate, subunit A, domain 3"/>
    <property type="match status" value="3"/>
</dbReference>
<evidence type="ECO:0000259" key="16">
    <source>
        <dbReference type="Pfam" id="PF02878"/>
    </source>
</evidence>
<dbReference type="Gene3D" id="3.30.310.50">
    <property type="entry name" value="Alpha-D-phosphohexomutase, C-terminal domain"/>
    <property type="match status" value="1"/>
</dbReference>
<dbReference type="EC" id="5.4.2.3" evidence="4 11"/>
<dbReference type="Pfam" id="PF21405">
    <property type="entry name" value="AMG1_II"/>
    <property type="match status" value="1"/>
</dbReference>
<feature type="binding site" evidence="14">
    <location>
        <position position="294"/>
    </location>
    <ligand>
        <name>Mg(2+)</name>
        <dbReference type="ChEBI" id="CHEBI:18420"/>
    </ligand>
</feature>
<dbReference type="FunFam" id="3.40.120.10:FF:000038">
    <property type="entry name" value="Phosphoacetylglucosamine mutase"/>
    <property type="match status" value="1"/>
</dbReference>
<accession>A0A8K1C7X8</accession>
<evidence type="ECO:0000256" key="7">
    <source>
        <dbReference type="ARBA" id="ARBA00022842"/>
    </source>
</evidence>
<keyword evidence="7 11" id="KW-0460">Magnesium</keyword>
<dbReference type="GO" id="GO:0004610">
    <property type="term" value="F:phosphoacetylglucosamine mutase activity"/>
    <property type="evidence" value="ECO:0007669"/>
    <property type="project" value="UniProtKB-UniRule"/>
</dbReference>
<feature type="binding site" description="via phosphate group" evidence="14">
    <location>
        <position position="73"/>
    </location>
    <ligand>
        <name>Mg(2+)</name>
        <dbReference type="ChEBI" id="CHEBI:18420"/>
    </ligand>
</feature>
<dbReference type="SUPFAM" id="SSF53738">
    <property type="entry name" value="Phosphoglucomutase, first 3 domains"/>
    <property type="match status" value="4"/>
</dbReference>
<dbReference type="SUPFAM" id="SSF55957">
    <property type="entry name" value="Phosphoglucomutase, C-terminal domain"/>
    <property type="match status" value="1"/>
</dbReference>
<dbReference type="Proteomes" id="UP000794436">
    <property type="component" value="Unassembled WGS sequence"/>
</dbReference>
<organism evidence="19 20">
    <name type="scientific">Pythium oligandrum</name>
    <name type="common">Mycoparasitic fungus</name>
    <dbReference type="NCBI Taxonomy" id="41045"/>
    <lineage>
        <taxon>Eukaryota</taxon>
        <taxon>Sar</taxon>
        <taxon>Stramenopiles</taxon>
        <taxon>Oomycota</taxon>
        <taxon>Peronosporomycetes</taxon>
        <taxon>Pythiales</taxon>
        <taxon>Pythiaceae</taxon>
        <taxon>Pythium</taxon>
    </lineage>
</organism>
<dbReference type="PANTHER" id="PTHR45955">
    <property type="entry name" value="PHOSPHOACETYLGLUCOSAMINE MUTASE"/>
    <property type="match status" value="1"/>
</dbReference>
<sequence>MSSMSVAEKAPRVVEEASKYAKPSQLGRDLAYGTAGFREDAAVLSSTCHRMGMLAVLRSKSLGKITGVMITASHNPAADNGLKLVDSKGEMLKQSWEKYATQLANAPSDKVVEVLDSIVAAEKIDLDHAGNVFIAKDTRPSSEHLAELVREGALVIGGNVLDFGLQTTPQLHHLVRMWNYEQYNKGDWASEVGYYHMLGDAFKQLTSNYDSKRLEVRTPLYVDCAHGVGAPQLAKVAKELGESLHLEIVNTPSDGELNHECGAEHVQKARKPPVGLSRDSDRGKRFCSVDGDADRVVFHYFDEEGVWHLLDGDKIACLFADFFADKLRALELDREGVTIGVVQTAYANGAATRYLQSRGIRVTQAKTGVKYCHHKASEYDIGIYFEANGHGTVILKDSFVDKLNKWESSIHDERKKHALQQLLAAHQLINQATGDAISDLLFVEILLIQKNWSIADWDRIYHDLPSRQTKVQIKDRDTIKTDEVDDTKVLGPDTLKSALAETLQAYHGKQGRAFVRPSGTEDAVRVYAEAETQADADELALHFAKLVHQHAGGVGAEPTTFVA</sequence>
<feature type="domain" description="Phosphoacetylglucosamine mutase AMG1" evidence="18">
    <location>
        <begin position="189"/>
        <end position="297"/>
    </location>
</feature>
<feature type="binding site" evidence="13">
    <location>
        <begin position="386"/>
        <end position="388"/>
    </location>
    <ligand>
        <name>substrate</name>
    </ligand>
</feature>
<dbReference type="OrthoDB" id="1928at2759"/>
<dbReference type="UniPathway" id="UPA00113">
    <property type="reaction ID" value="UER00530"/>
</dbReference>
<feature type="binding site" evidence="13">
    <location>
        <begin position="516"/>
        <end position="520"/>
    </location>
    <ligand>
        <name>substrate</name>
    </ligand>
</feature>
<dbReference type="InterPro" id="IPR036900">
    <property type="entry name" value="A-D-PHexomutase_C_sf"/>
</dbReference>
<evidence type="ECO:0000256" key="1">
    <source>
        <dbReference type="ARBA" id="ARBA00000558"/>
    </source>
</evidence>
<dbReference type="InterPro" id="IPR016657">
    <property type="entry name" value="PAGM"/>
</dbReference>
<dbReference type="FunFam" id="3.30.310.50:FF:000003">
    <property type="entry name" value="Phosphoacetylglucosamine mutase"/>
    <property type="match status" value="1"/>
</dbReference>
<dbReference type="PIRSF" id="PIRSF016408">
    <property type="entry name" value="PAGM"/>
    <property type="match status" value="1"/>
</dbReference>
<evidence type="ECO:0000256" key="14">
    <source>
        <dbReference type="PIRSR" id="PIRSR016408-3"/>
    </source>
</evidence>
<evidence type="ECO:0000256" key="11">
    <source>
        <dbReference type="PIRNR" id="PIRNR016408"/>
    </source>
</evidence>
<comment type="caution">
    <text evidence="19">The sequence shown here is derived from an EMBL/GenBank/DDBJ whole genome shotgun (WGS) entry which is preliminary data.</text>
</comment>
<feature type="active site" description="Phosphoserine intermediate" evidence="12">
    <location>
        <position position="73"/>
    </location>
</feature>
<keyword evidence="20" id="KW-1185">Reference proteome</keyword>
<evidence type="ECO:0000256" key="12">
    <source>
        <dbReference type="PIRSR" id="PIRSR016408-1"/>
    </source>
</evidence>
<feature type="binding site" evidence="14">
    <location>
        <position position="292"/>
    </location>
    <ligand>
        <name>Mg(2+)</name>
        <dbReference type="ChEBI" id="CHEBI:18420"/>
    </ligand>
</feature>
<comment type="cofactor">
    <cofactor evidence="11 14">
        <name>Mg(2+)</name>
        <dbReference type="ChEBI" id="CHEBI:18420"/>
    </cofactor>
    <text evidence="11 14">Binds 1 Mg(2+) ion per subunit.</text>
</comment>